<gene>
    <name evidence="2" type="ORF">LPJ61_007018</name>
</gene>
<comment type="caution">
    <text evidence="2">The sequence shown here is derived from an EMBL/GenBank/DDBJ whole genome shotgun (WGS) entry which is preliminary data.</text>
</comment>
<keyword evidence="3" id="KW-1185">Reference proteome</keyword>
<protein>
    <submittedName>
        <fullName evidence="2">Uncharacterized protein</fullName>
    </submittedName>
</protein>
<evidence type="ECO:0000256" key="1">
    <source>
        <dbReference type="SAM" id="MobiDB-lite"/>
    </source>
</evidence>
<evidence type="ECO:0000313" key="2">
    <source>
        <dbReference type="EMBL" id="KAJ1717947.1"/>
    </source>
</evidence>
<feature type="non-terminal residue" evidence="2">
    <location>
        <position position="153"/>
    </location>
</feature>
<proteinExistence type="predicted"/>
<accession>A0A9W7XSZ0</accession>
<feature type="non-terminal residue" evidence="2">
    <location>
        <position position="1"/>
    </location>
</feature>
<dbReference type="Proteomes" id="UP001143981">
    <property type="component" value="Unassembled WGS sequence"/>
</dbReference>
<name>A0A9W7XSZ0_9FUNG</name>
<organism evidence="2 3">
    <name type="scientific">Coemansia biformis</name>
    <dbReference type="NCBI Taxonomy" id="1286918"/>
    <lineage>
        <taxon>Eukaryota</taxon>
        <taxon>Fungi</taxon>
        <taxon>Fungi incertae sedis</taxon>
        <taxon>Zoopagomycota</taxon>
        <taxon>Kickxellomycotina</taxon>
        <taxon>Kickxellomycetes</taxon>
        <taxon>Kickxellales</taxon>
        <taxon>Kickxellaceae</taxon>
        <taxon>Coemansia</taxon>
    </lineage>
</organism>
<reference evidence="2" key="1">
    <citation type="submission" date="2022-07" db="EMBL/GenBank/DDBJ databases">
        <title>Phylogenomic reconstructions and comparative analyses of Kickxellomycotina fungi.</title>
        <authorList>
            <person name="Reynolds N.K."/>
            <person name="Stajich J.E."/>
            <person name="Barry K."/>
            <person name="Grigoriev I.V."/>
            <person name="Crous P."/>
            <person name="Smith M.E."/>
        </authorList>
    </citation>
    <scope>NUCLEOTIDE SEQUENCE</scope>
    <source>
        <strain evidence="2">BCRC 34381</strain>
    </source>
</reference>
<dbReference type="AlphaFoldDB" id="A0A9W7XSZ0"/>
<dbReference type="EMBL" id="JANBOI010004173">
    <property type="protein sequence ID" value="KAJ1717947.1"/>
    <property type="molecule type" value="Genomic_DNA"/>
</dbReference>
<evidence type="ECO:0000313" key="3">
    <source>
        <dbReference type="Proteomes" id="UP001143981"/>
    </source>
</evidence>
<sequence length="153" mass="15696">APAEEWITQPCPQQPGLEAIDHAAESDGDVGMPVLAPGGQAADEIADGGGSKNAGLVVDDIFDMEGASSDLCGPPAMRTPLSLPVNGIAALRPSSVSPLTRAVVAVAAQAMARVPLQETITPRRLNATSSDEYLSDNEAGRLQKTSPKKIVGI</sequence>
<feature type="region of interest" description="Disordered" evidence="1">
    <location>
        <begin position="127"/>
        <end position="153"/>
    </location>
</feature>